<evidence type="ECO:0000256" key="9">
    <source>
        <dbReference type="ARBA" id="ARBA00022485"/>
    </source>
</evidence>
<dbReference type="GO" id="GO:0051539">
    <property type="term" value="F:4 iron, 4 sulfur cluster binding"/>
    <property type="evidence" value="ECO:0007669"/>
    <property type="project" value="UniProtKB-KW"/>
</dbReference>
<organism evidence="22 23">
    <name type="scientific">Psylliodes chrysocephalus</name>
    <dbReference type="NCBI Taxonomy" id="3402493"/>
    <lineage>
        <taxon>Eukaryota</taxon>
        <taxon>Metazoa</taxon>
        <taxon>Ecdysozoa</taxon>
        <taxon>Arthropoda</taxon>
        <taxon>Hexapoda</taxon>
        <taxon>Insecta</taxon>
        <taxon>Pterygota</taxon>
        <taxon>Neoptera</taxon>
        <taxon>Endopterygota</taxon>
        <taxon>Coleoptera</taxon>
        <taxon>Polyphaga</taxon>
        <taxon>Cucujiformia</taxon>
        <taxon>Chrysomeloidea</taxon>
        <taxon>Chrysomelidae</taxon>
        <taxon>Galerucinae</taxon>
        <taxon>Alticini</taxon>
        <taxon>Psylliodes</taxon>
    </lineage>
</organism>
<dbReference type="GO" id="GO:0006099">
    <property type="term" value="P:tricarboxylic acid cycle"/>
    <property type="evidence" value="ECO:0007669"/>
    <property type="project" value="UniProtKB-KW"/>
</dbReference>
<dbReference type="GO" id="GO:0051537">
    <property type="term" value="F:2 iron, 2 sulfur cluster binding"/>
    <property type="evidence" value="ECO:0007669"/>
    <property type="project" value="UniProtKB-KW"/>
</dbReference>
<dbReference type="PROSITE" id="PS00197">
    <property type="entry name" value="2FE2S_FER_1"/>
    <property type="match status" value="1"/>
</dbReference>
<dbReference type="FunFam" id="1.10.1060.10:FF:000001">
    <property type="entry name" value="Succinate dehydrogenase iron-sulfur subunit SdhB"/>
    <property type="match status" value="1"/>
</dbReference>
<keyword evidence="8" id="KW-0813">Transport</keyword>
<evidence type="ECO:0000256" key="5">
    <source>
        <dbReference type="ARBA" id="ARBA00009433"/>
    </source>
</evidence>
<keyword evidence="12" id="KW-0479">Metal-binding</keyword>
<dbReference type="PROSITE" id="PS00198">
    <property type="entry name" value="4FE4S_FER_1"/>
    <property type="match status" value="1"/>
</dbReference>
<dbReference type="NCBIfam" id="TIGR00384">
    <property type="entry name" value="dhsB"/>
    <property type="match status" value="1"/>
</dbReference>
<dbReference type="GO" id="GO:0046872">
    <property type="term" value="F:metal ion binding"/>
    <property type="evidence" value="ECO:0007669"/>
    <property type="project" value="UniProtKB-KW"/>
</dbReference>
<evidence type="ECO:0000256" key="3">
    <source>
        <dbReference type="ARBA" id="ARBA00004443"/>
    </source>
</evidence>
<dbReference type="InterPro" id="IPR012675">
    <property type="entry name" value="Beta-grasp_dom_sf"/>
</dbReference>
<keyword evidence="11" id="KW-0001">2Fe-2S</keyword>
<evidence type="ECO:0000256" key="11">
    <source>
        <dbReference type="ARBA" id="ARBA00022714"/>
    </source>
</evidence>
<dbReference type="PROSITE" id="PS51085">
    <property type="entry name" value="2FE2S_FER_2"/>
    <property type="match status" value="1"/>
</dbReference>
<comment type="pathway">
    <text evidence="4">Carbohydrate metabolism; tricarboxylic acid cycle; fumarate from succinate (eukaryal route): step 1/1.</text>
</comment>
<feature type="domain" description="2Fe-2S ferredoxin-type" evidence="21">
    <location>
        <begin position="61"/>
        <end position="149"/>
    </location>
</feature>
<keyword evidence="15" id="KW-0408">Iron</keyword>
<comment type="cofactor">
    <cofactor evidence="2">
        <name>[4Fe-4S] cluster</name>
        <dbReference type="ChEBI" id="CHEBI:49883"/>
    </cofactor>
</comment>
<evidence type="ECO:0000259" key="21">
    <source>
        <dbReference type="PROSITE" id="PS51085"/>
    </source>
</evidence>
<evidence type="ECO:0000256" key="12">
    <source>
        <dbReference type="ARBA" id="ARBA00022723"/>
    </source>
</evidence>
<protein>
    <recommendedName>
        <fullName evidence="7">Succinate dehydrogenase [ubiquinone] iron-sulfur subunit, mitochondrial</fullName>
        <ecNumber evidence="6">1.3.5.1</ecNumber>
    </recommendedName>
    <alternativeName>
        <fullName evidence="18">Iron-sulfur subunit of complex II</fullName>
    </alternativeName>
</protein>
<dbReference type="InterPro" id="IPR017900">
    <property type="entry name" value="4Fe4S_Fe_S_CS"/>
</dbReference>
<evidence type="ECO:0000256" key="20">
    <source>
        <dbReference type="ARBA" id="ARBA00049220"/>
    </source>
</evidence>
<dbReference type="Pfam" id="PF13085">
    <property type="entry name" value="Fer2_3"/>
    <property type="match status" value="1"/>
</dbReference>
<comment type="cofactor">
    <cofactor evidence="1">
        <name>[3Fe-4S] cluster</name>
        <dbReference type="ChEBI" id="CHEBI:21137"/>
    </cofactor>
</comment>
<comment type="cofactor">
    <cofactor evidence="19">
        <name>[2Fe-2S] cluster</name>
        <dbReference type="ChEBI" id="CHEBI:190135"/>
    </cofactor>
</comment>
<evidence type="ECO:0000313" key="22">
    <source>
        <dbReference type="EMBL" id="CAH1098444.1"/>
    </source>
</evidence>
<keyword evidence="14" id="KW-0560">Oxidoreductase</keyword>
<dbReference type="InterPro" id="IPR036010">
    <property type="entry name" value="2Fe-2S_ferredoxin-like_sf"/>
</dbReference>
<evidence type="ECO:0000256" key="1">
    <source>
        <dbReference type="ARBA" id="ARBA00001927"/>
    </source>
</evidence>
<evidence type="ECO:0000256" key="2">
    <source>
        <dbReference type="ARBA" id="ARBA00001966"/>
    </source>
</evidence>
<dbReference type="GO" id="GO:0022904">
    <property type="term" value="P:respiratory electron transport chain"/>
    <property type="evidence" value="ECO:0007669"/>
    <property type="project" value="TreeGrafter"/>
</dbReference>
<keyword evidence="23" id="KW-1185">Reference proteome</keyword>
<dbReference type="SUPFAM" id="SSF46548">
    <property type="entry name" value="alpha-helical ferredoxin"/>
    <property type="match status" value="1"/>
</dbReference>
<evidence type="ECO:0000256" key="4">
    <source>
        <dbReference type="ARBA" id="ARBA00004788"/>
    </source>
</evidence>
<comment type="subcellular location">
    <subcellularLocation>
        <location evidence="3">Mitochondrion inner membrane</location>
        <topology evidence="3">Peripheral membrane protein</topology>
        <orientation evidence="3">Matrix side</orientation>
    </subcellularLocation>
</comment>
<dbReference type="InterPro" id="IPR050573">
    <property type="entry name" value="SDH/FRD_Iron-Sulfur"/>
</dbReference>
<dbReference type="EMBL" id="OV651813">
    <property type="protein sequence ID" value="CAH1098444.1"/>
    <property type="molecule type" value="Genomic_DNA"/>
</dbReference>
<evidence type="ECO:0000256" key="13">
    <source>
        <dbReference type="ARBA" id="ARBA00022982"/>
    </source>
</evidence>
<keyword evidence="17" id="KW-0003">3Fe-4S</keyword>
<dbReference type="InterPro" id="IPR009051">
    <property type="entry name" value="Helical_ferredxn"/>
</dbReference>
<gene>
    <name evidence="22" type="ORF">PSYICH_LOCUS993</name>
</gene>
<dbReference type="InterPro" id="IPR004489">
    <property type="entry name" value="Succ_DH/fum_Rdtase_Fe-S"/>
</dbReference>
<evidence type="ECO:0000313" key="23">
    <source>
        <dbReference type="Proteomes" id="UP001153636"/>
    </source>
</evidence>
<dbReference type="EC" id="1.3.5.1" evidence="6"/>
<reference evidence="22" key="1">
    <citation type="submission" date="2022-01" db="EMBL/GenBank/DDBJ databases">
        <authorList>
            <person name="King R."/>
        </authorList>
    </citation>
    <scope>NUCLEOTIDE SEQUENCE</scope>
</reference>
<proteinExistence type="inferred from homology"/>
<evidence type="ECO:0000256" key="7">
    <source>
        <dbReference type="ARBA" id="ARBA00016766"/>
    </source>
</evidence>
<dbReference type="Gene3D" id="1.10.1060.10">
    <property type="entry name" value="Alpha-helical ferredoxin"/>
    <property type="match status" value="1"/>
</dbReference>
<keyword evidence="16" id="KW-0411">Iron-sulfur</keyword>
<evidence type="ECO:0000256" key="8">
    <source>
        <dbReference type="ARBA" id="ARBA00022448"/>
    </source>
</evidence>
<evidence type="ECO:0000256" key="16">
    <source>
        <dbReference type="ARBA" id="ARBA00023014"/>
    </source>
</evidence>
<dbReference type="InterPro" id="IPR001041">
    <property type="entry name" value="2Fe-2S_ferredoxin-type"/>
</dbReference>
<comment type="similarity">
    <text evidence="5">Belongs to the succinate dehydrogenase/fumarate reductase iron-sulfur protein family.</text>
</comment>
<evidence type="ECO:0000256" key="6">
    <source>
        <dbReference type="ARBA" id="ARBA00012792"/>
    </source>
</evidence>
<evidence type="ECO:0000256" key="19">
    <source>
        <dbReference type="ARBA" id="ARBA00034078"/>
    </source>
</evidence>
<dbReference type="Proteomes" id="UP001153636">
    <property type="component" value="Chromosome 1"/>
</dbReference>
<dbReference type="GO" id="GO:0008177">
    <property type="term" value="F:succinate dehydrogenase (quinone) activity"/>
    <property type="evidence" value="ECO:0007669"/>
    <property type="project" value="UniProtKB-EC"/>
</dbReference>
<dbReference type="GO" id="GO:0051538">
    <property type="term" value="F:3 iron, 4 sulfur cluster binding"/>
    <property type="evidence" value="ECO:0007669"/>
    <property type="project" value="UniProtKB-KW"/>
</dbReference>
<dbReference type="InterPro" id="IPR025192">
    <property type="entry name" value="Succ_DH/fum_Rdtase_N"/>
</dbReference>
<evidence type="ECO:0000256" key="15">
    <source>
        <dbReference type="ARBA" id="ARBA00023004"/>
    </source>
</evidence>
<dbReference type="Gene3D" id="3.10.20.30">
    <property type="match status" value="1"/>
</dbReference>
<evidence type="ECO:0000256" key="18">
    <source>
        <dbReference type="ARBA" id="ARBA00033304"/>
    </source>
</evidence>
<keyword evidence="10" id="KW-0816">Tricarboxylic acid cycle</keyword>
<dbReference type="Pfam" id="PF13534">
    <property type="entry name" value="Fer4_17"/>
    <property type="match status" value="1"/>
</dbReference>
<dbReference type="OrthoDB" id="1696654at2759"/>
<keyword evidence="9" id="KW-0004">4Fe-4S</keyword>
<dbReference type="GO" id="GO:0005743">
    <property type="term" value="C:mitochondrial inner membrane"/>
    <property type="evidence" value="ECO:0007669"/>
    <property type="project" value="UniProtKB-SubCell"/>
</dbReference>
<dbReference type="PANTHER" id="PTHR11921:SF29">
    <property type="entry name" value="SUCCINATE DEHYDROGENASE [UBIQUINONE] IRON-SULFUR SUBUNIT, MITOCHONDRIAL"/>
    <property type="match status" value="1"/>
</dbReference>
<dbReference type="InterPro" id="IPR006058">
    <property type="entry name" value="2Fe2S_fd_BS"/>
</dbReference>
<accession>A0A9P0CAT8</accession>
<evidence type="ECO:0000256" key="17">
    <source>
        <dbReference type="ARBA" id="ARBA00023291"/>
    </source>
</evidence>
<comment type="catalytic activity">
    <reaction evidence="20">
        <text>a quinone + succinate = fumarate + a quinol</text>
        <dbReference type="Rhea" id="RHEA:40523"/>
        <dbReference type="ChEBI" id="CHEBI:24646"/>
        <dbReference type="ChEBI" id="CHEBI:29806"/>
        <dbReference type="ChEBI" id="CHEBI:30031"/>
        <dbReference type="ChEBI" id="CHEBI:132124"/>
        <dbReference type="EC" id="1.3.5.1"/>
    </reaction>
</comment>
<dbReference type="NCBIfam" id="NF004616">
    <property type="entry name" value="PRK05950.1"/>
    <property type="match status" value="1"/>
</dbReference>
<dbReference type="PANTHER" id="PTHR11921">
    <property type="entry name" value="SUCCINATE DEHYDROGENASE IRON-SULFUR PROTEIN"/>
    <property type="match status" value="1"/>
</dbReference>
<dbReference type="SUPFAM" id="SSF54292">
    <property type="entry name" value="2Fe-2S ferredoxin-like"/>
    <property type="match status" value="1"/>
</dbReference>
<dbReference type="AlphaFoldDB" id="A0A9P0CAT8"/>
<name>A0A9P0CAT8_9CUCU</name>
<dbReference type="GO" id="GO:0009055">
    <property type="term" value="F:electron transfer activity"/>
    <property type="evidence" value="ECO:0007669"/>
    <property type="project" value="InterPro"/>
</dbReference>
<evidence type="ECO:0000256" key="10">
    <source>
        <dbReference type="ARBA" id="ARBA00022532"/>
    </source>
</evidence>
<sequence length="315" mass="35545">MLSVMQYLLPRSPLAFIRQGSSSSKKGKGGTCDCPPKAAKPKCECTAKVEKPKKVPKLKTFKVYRYNPEKKKPAKMQSYTIDLNDCRPTILDALMKIKTEQDSSLAFRKSCREGICGSCGMNIDGTNGLACTRKIKHGGVTKIYPLPHMYVVKDLIVDFNQFIEQHNRIKPFLMTRGDTIANKQYVQSMKDRDKLIGLAECILCACCSTSCPEYWWHGHTKPPNDFLGPAALLNAYRWIIDSRDQGTDERLNELKNYHSVYRCHQINNCSTCCPKRLLPGKVIAKLRLLVSDIVQKKTPDLHGIALSDPEKACRD</sequence>
<keyword evidence="13" id="KW-0249">Electron transport</keyword>
<evidence type="ECO:0000256" key="14">
    <source>
        <dbReference type="ARBA" id="ARBA00023002"/>
    </source>
</evidence>